<organism evidence="1">
    <name type="scientific">bioreactor metagenome</name>
    <dbReference type="NCBI Taxonomy" id="1076179"/>
    <lineage>
        <taxon>unclassified sequences</taxon>
        <taxon>metagenomes</taxon>
        <taxon>ecological metagenomes</taxon>
    </lineage>
</organism>
<evidence type="ECO:0008006" key="2">
    <source>
        <dbReference type="Google" id="ProtNLM"/>
    </source>
</evidence>
<sequence length="47" mass="5588">MSDMYGFLLNMWVMKRVDKIYLDRMVEKGYITATEEEMIMATSQMSV</sequence>
<dbReference type="AlphaFoldDB" id="A0A645HAK7"/>
<protein>
    <recommendedName>
        <fullName evidence="2">XkdX family protein</fullName>
    </recommendedName>
</protein>
<evidence type="ECO:0000313" key="1">
    <source>
        <dbReference type="EMBL" id="MPN36058.1"/>
    </source>
</evidence>
<accession>A0A645HAK7</accession>
<proteinExistence type="predicted"/>
<name>A0A645HAK7_9ZZZZ</name>
<comment type="caution">
    <text evidence="1">The sequence shown here is derived from an EMBL/GenBank/DDBJ whole genome shotgun (WGS) entry which is preliminary data.</text>
</comment>
<gene>
    <name evidence="1" type="ORF">SDC9_183563</name>
</gene>
<dbReference type="EMBL" id="VSSQ01089979">
    <property type="protein sequence ID" value="MPN36058.1"/>
    <property type="molecule type" value="Genomic_DNA"/>
</dbReference>
<reference evidence="1" key="1">
    <citation type="submission" date="2019-08" db="EMBL/GenBank/DDBJ databases">
        <authorList>
            <person name="Kucharzyk K."/>
            <person name="Murdoch R.W."/>
            <person name="Higgins S."/>
            <person name="Loffler F."/>
        </authorList>
    </citation>
    <scope>NUCLEOTIDE SEQUENCE</scope>
</reference>